<organism evidence="1 2">
    <name type="scientific">Lindgomyces ingoldianus</name>
    <dbReference type="NCBI Taxonomy" id="673940"/>
    <lineage>
        <taxon>Eukaryota</taxon>
        <taxon>Fungi</taxon>
        <taxon>Dikarya</taxon>
        <taxon>Ascomycota</taxon>
        <taxon>Pezizomycotina</taxon>
        <taxon>Dothideomycetes</taxon>
        <taxon>Pleosporomycetidae</taxon>
        <taxon>Pleosporales</taxon>
        <taxon>Lindgomycetaceae</taxon>
        <taxon>Lindgomyces</taxon>
    </lineage>
</organism>
<reference evidence="1" key="1">
    <citation type="journal article" date="2020" name="Stud. Mycol.">
        <title>101 Dothideomycetes genomes: a test case for predicting lifestyles and emergence of pathogens.</title>
        <authorList>
            <person name="Haridas S."/>
            <person name="Albert R."/>
            <person name="Binder M."/>
            <person name="Bloem J."/>
            <person name="Labutti K."/>
            <person name="Salamov A."/>
            <person name="Andreopoulos B."/>
            <person name="Baker S."/>
            <person name="Barry K."/>
            <person name="Bills G."/>
            <person name="Bluhm B."/>
            <person name="Cannon C."/>
            <person name="Castanera R."/>
            <person name="Culley D."/>
            <person name="Daum C."/>
            <person name="Ezra D."/>
            <person name="Gonzalez J."/>
            <person name="Henrissat B."/>
            <person name="Kuo A."/>
            <person name="Liang C."/>
            <person name="Lipzen A."/>
            <person name="Lutzoni F."/>
            <person name="Magnuson J."/>
            <person name="Mondo S."/>
            <person name="Nolan M."/>
            <person name="Ohm R."/>
            <person name="Pangilinan J."/>
            <person name="Park H.-J."/>
            <person name="Ramirez L."/>
            <person name="Alfaro M."/>
            <person name="Sun H."/>
            <person name="Tritt A."/>
            <person name="Yoshinaga Y."/>
            <person name="Zwiers L.-H."/>
            <person name="Turgeon B."/>
            <person name="Goodwin S."/>
            <person name="Spatafora J."/>
            <person name="Crous P."/>
            <person name="Grigoriev I."/>
        </authorList>
    </citation>
    <scope>NUCLEOTIDE SEQUENCE</scope>
    <source>
        <strain evidence="1">ATCC 200398</strain>
    </source>
</reference>
<keyword evidence="2" id="KW-1185">Reference proteome</keyword>
<evidence type="ECO:0000313" key="2">
    <source>
        <dbReference type="Proteomes" id="UP000799755"/>
    </source>
</evidence>
<dbReference type="EMBL" id="MU003503">
    <property type="protein sequence ID" value="KAF2472075.1"/>
    <property type="molecule type" value="Genomic_DNA"/>
</dbReference>
<accession>A0ACB6QZW4</accession>
<comment type="caution">
    <text evidence="1">The sequence shown here is derived from an EMBL/GenBank/DDBJ whole genome shotgun (WGS) entry which is preliminary data.</text>
</comment>
<evidence type="ECO:0000313" key="1">
    <source>
        <dbReference type="EMBL" id="KAF2472075.1"/>
    </source>
</evidence>
<gene>
    <name evidence="1" type="ORF">BDR25DRAFT_324581</name>
</gene>
<sequence>MKWDMIQRVIDGGKHDWVWWIDFDTLFTNTTTRVEDIIHDSLSNVTAPEEIDVLLTDDWCVLSSSSDRDESMRDYLKLEGPLTKHAMRISQYKINAFPEEILCNDNLSKSWQKAMFVIHFAGAWAHVKEKDPTGFLMRKYEREIIWDTK</sequence>
<name>A0ACB6QZW4_9PLEO</name>
<dbReference type="Proteomes" id="UP000799755">
    <property type="component" value="Unassembled WGS sequence"/>
</dbReference>
<proteinExistence type="predicted"/>
<protein>
    <submittedName>
        <fullName evidence="1">Uncharacterized protein</fullName>
    </submittedName>
</protein>